<accession>A0AAD9V4Q5</accession>
<protein>
    <recommendedName>
        <fullName evidence="3">Protein kinase domain-containing protein</fullName>
    </recommendedName>
</protein>
<evidence type="ECO:0008006" key="3">
    <source>
        <dbReference type="Google" id="ProtNLM"/>
    </source>
</evidence>
<dbReference type="EMBL" id="JARQWQ010000033">
    <property type="protein sequence ID" value="KAK2561199.1"/>
    <property type="molecule type" value="Genomic_DNA"/>
</dbReference>
<evidence type="ECO:0000313" key="1">
    <source>
        <dbReference type="EMBL" id="KAK2561199.1"/>
    </source>
</evidence>
<dbReference type="Proteomes" id="UP001249851">
    <property type="component" value="Unassembled WGS sequence"/>
</dbReference>
<keyword evidence="2" id="KW-1185">Reference proteome</keyword>
<sequence length="95" mass="10986">MGRLKLVSKPLVRGEFICQRNLFIIPIKADVYSYGVLLCEMSIRQPPNPEERLAQVNRIESVQFGFLVRRCVETKPALRPDMKEVIQHINDGMMN</sequence>
<dbReference type="InterPro" id="IPR011009">
    <property type="entry name" value="Kinase-like_dom_sf"/>
</dbReference>
<organism evidence="1 2">
    <name type="scientific">Acropora cervicornis</name>
    <name type="common">Staghorn coral</name>
    <dbReference type="NCBI Taxonomy" id="6130"/>
    <lineage>
        <taxon>Eukaryota</taxon>
        <taxon>Metazoa</taxon>
        <taxon>Cnidaria</taxon>
        <taxon>Anthozoa</taxon>
        <taxon>Hexacorallia</taxon>
        <taxon>Scleractinia</taxon>
        <taxon>Astrocoeniina</taxon>
        <taxon>Acroporidae</taxon>
        <taxon>Acropora</taxon>
    </lineage>
</organism>
<dbReference type="Gene3D" id="1.10.510.10">
    <property type="entry name" value="Transferase(Phosphotransferase) domain 1"/>
    <property type="match status" value="1"/>
</dbReference>
<dbReference type="AlphaFoldDB" id="A0AAD9V4Q5"/>
<proteinExistence type="predicted"/>
<evidence type="ECO:0000313" key="2">
    <source>
        <dbReference type="Proteomes" id="UP001249851"/>
    </source>
</evidence>
<name>A0AAD9V4Q5_ACRCE</name>
<dbReference type="SUPFAM" id="SSF56112">
    <property type="entry name" value="Protein kinase-like (PK-like)"/>
    <property type="match status" value="1"/>
</dbReference>
<comment type="caution">
    <text evidence="1">The sequence shown here is derived from an EMBL/GenBank/DDBJ whole genome shotgun (WGS) entry which is preliminary data.</text>
</comment>
<reference evidence="1" key="2">
    <citation type="journal article" date="2023" name="Science">
        <title>Genomic signatures of disease resistance in endangered staghorn corals.</title>
        <authorList>
            <person name="Vollmer S.V."/>
            <person name="Selwyn J.D."/>
            <person name="Despard B.A."/>
            <person name="Roesel C.L."/>
        </authorList>
    </citation>
    <scope>NUCLEOTIDE SEQUENCE</scope>
    <source>
        <strain evidence="1">K2</strain>
    </source>
</reference>
<reference evidence="1" key="1">
    <citation type="journal article" date="2023" name="G3 (Bethesda)">
        <title>Whole genome assembly and annotation of the endangered Caribbean coral Acropora cervicornis.</title>
        <authorList>
            <person name="Selwyn J.D."/>
            <person name="Vollmer S.V."/>
        </authorList>
    </citation>
    <scope>NUCLEOTIDE SEQUENCE</scope>
    <source>
        <strain evidence="1">K2</strain>
    </source>
</reference>
<gene>
    <name evidence="1" type="ORF">P5673_015664</name>
</gene>